<dbReference type="Proteomes" id="UP000079169">
    <property type="component" value="Unplaced"/>
</dbReference>
<dbReference type="GO" id="GO:0036503">
    <property type="term" value="P:ERAD pathway"/>
    <property type="evidence" value="ECO:0007669"/>
    <property type="project" value="InterPro"/>
</dbReference>
<dbReference type="InterPro" id="IPR019474">
    <property type="entry name" value="Ub_conjug_fac_E4_core"/>
</dbReference>
<dbReference type="EC" id="2.3.2.27" evidence="3"/>
<feature type="domain" description="Ubiquitin conjugation factor E4 core" evidence="6">
    <location>
        <begin position="8"/>
        <end position="205"/>
    </location>
</feature>
<dbReference type="GeneID" id="103522344"/>
<evidence type="ECO:0000256" key="3">
    <source>
        <dbReference type="ARBA" id="ARBA00012483"/>
    </source>
</evidence>
<dbReference type="PANTHER" id="PTHR13931:SF16">
    <property type="entry name" value="UBIQUITIN CONJUGATION FACTOR E4 A"/>
    <property type="match status" value="1"/>
</dbReference>
<sequence length="207" mass="24584">MFITPPLLRLFTEHPHRVHIVRSLLDIFVGIEMTGESVEFEQKFNYRRPMYAIMRFLWSLDEHRRQFVRLARVAEENMHSDRPPLFLRFVNLLMNDAVFLLDEALSNMAQIRTMQTAQENGEWAALPPREQAQNQGFLQHIGMMARFDNILGNETIHTLEYLTSEIRSIFCHSTMVDRIAAMLNYFLFHLVGPKMRNFKVKHVHYYI</sequence>
<keyword evidence="4" id="KW-0808">Transferase</keyword>
<dbReference type="GO" id="GO:0005634">
    <property type="term" value="C:nucleus"/>
    <property type="evidence" value="ECO:0007669"/>
    <property type="project" value="TreeGrafter"/>
</dbReference>
<evidence type="ECO:0000256" key="2">
    <source>
        <dbReference type="ARBA" id="ARBA00004906"/>
    </source>
</evidence>
<dbReference type="PANTHER" id="PTHR13931">
    <property type="entry name" value="UBIQUITINATION FACTOR E4"/>
    <property type="match status" value="1"/>
</dbReference>
<reference evidence="8" key="1">
    <citation type="submission" date="2025-08" db="UniProtKB">
        <authorList>
            <consortium name="RefSeq"/>
        </authorList>
    </citation>
    <scope>IDENTIFICATION</scope>
</reference>
<dbReference type="RefSeq" id="XP_026688344.1">
    <property type="nucleotide sequence ID" value="XM_026832543.1"/>
</dbReference>
<organism evidence="7 8">
    <name type="scientific">Diaphorina citri</name>
    <name type="common">Asian citrus psyllid</name>
    <dbReference type="NCBI Taxonomy" id="121845"/>
    <lineage>
        <taxon>Eukaryota</taxon>
        <taxon>Metazoa</taxon>
        <taxon>Ecdysozoa</taxon>
        <taxon>Arthropoda</taxon>
        <taxon>Hexapoda</taxon>
        <taxon>Insecta</taxon>
        <taxon>Pterygota</taxon>
        <taxon>Neoptera</taxon>
        <taxon>Paraneoptera</taxon>
        <taxon>Hemiptera</taxon>
        <taxon>Sternorrhyncha</taxon>
        <taxon>Psylloidea</taxon>
        <taxon>Psyllidae</taxon>
        <taxon>Diaphorininae</taxon>
        <taxon>Diaphorina</taxon>
    </lineage>
</organism>
<evidence type="ECO:0000313" key="7">
    <source>
        <dbReference type="Proteomes" id="UP000079169"/>
    </source>
</evidence>
<dbReference type="UniPathway" id="UPA00143"/>
<dbReference type="GO" id="GO:0000151">
    <property type="term" value="C:ubiquitin ligase complex"/>
    <property type="evidence" value="ECO:0007669"/>
    <property type="project" value="InterPro"/>
</dbReference>
<dbReference type="GO" id="GO:0006511">
    <property type="term" value="P:ubiquitin-dependent protein catabolic process"/>
    <property type="evidence" value="ECO:0007669"/>
    <property type="project" value="InterPro"/>
</dbReference>
<comment type="catalytic activity">
    <reaction evidence="1">
        <text>S-ubiquitinyl-[E2 ubiquitin-conjugating enzyme]-L-cysteine + [acceptor protein]-L-lysine = [E2 ubiquitin-conjugating enzyme]-L-cysteine + N(6)-ubiquitinyl-[acceptor protein]-L-lysine.</text>
        <dbReference type="EC" id="2.3.2.27"/>
    </reaction>
</comment>
<evidence type="ECO:0000313" key="8">
    <source>
        <dbReference type="RefSeq" id="XP_026688344.1"/>
    </source>
</evidence>
<evidence type="ECO:0000256" key="4">
    <source>
        <dbReference type="ARBA" id="ARBA00022679"/>
    </source>
</evidence>
<evidence type="ECO:0000256" key="1">
    <source>
        <dbReference type="ARBA" id="ARBA00000900"/>
    </source>
</evidence>
<dbReference type="KEGG" id="dci:103522344"/>
<keyword evidence="7" id="KW-1185">Reference proteome</keyword>
<name>A0A3Q0JIY4_DIACI</name>
<comment type="pathway">
    <text evidence="2">Protein modification; protein ubiquitination.</text>
</comment>
<evidence type="ECO:0000259" key="6">
    <source>
        <dbReference type="Pfam" id="PF10408"/>
    </source>
</evidence>
<proteinExistence type="predicted"/>
<keyword evidence="5" id="KW-0833">Ubl conjugation pathway</keyword>
<dbReference type="GO" id="GO:0000209">
    <property type="term" value="P:protein polyubiquitination"/>
    <property type="evidence" value="ECO:0007669"/>
    <property type="project" value="TreeGrafter"/>
</dbReference>
<dbReference type="InterPro" id="IPR045132">
    <property type="entry name" value="UBE4"/>
</dbReference>
<dbReference type="AlphaFoldDB" id="A0A3Q0JIY4"/>
<dbReference type="Pfam" id="PF10408">
    <property type="entry name" value="Ufd2P_core"/>
    <property type="match status" value="1"/>
</dbReference>
<accession>A0A3Q0JIY4</accession>
<dbReference type="GO" id="GO:0034450">
    <property type="term" value="F:ubiquitin-ubiquitin ligase activity"/>
    <property type="evidence" value="ECO:0007669"/>
    <property type="project" value="InterPro"/>
</dbReference>
<feature type="non-terminal residue" evidence="8">
    <location>
        <position position="207"/>
    </location>
</feature>
<dbReference type="PaxDb" id="121845-A0A3Q0JIY4"/>
<protein>
    <recommendedName>
        <fullName evidence="3">RING-type E3 ubiquitin transferase</fullName>
        <ecNumber evidence="3">2.3.2.27</ecNumber>
    </recommendedName>
</protein>
<dbReference type="GO" id="GO:0005737">
    <property type="term" value="C:cytoplasm"/>
    <property type="evidence" value="ECO:0007669"/>
    <property type="project" value="TreeGrafter"/>
</dbReference>
<dbReference type="STRING" id="121845.A0A3Q0JIY4"/>
<gene>
    <name evidence="8" type="primary">LOC103522344</name>
</gene>
<evidence type="ECO:0000256" key="5">
    <source>
        <dbReference type="ARBA" id="ARBA00022786"/>
    </source>
</evidence>